<keyword evidence="4" id="KW-1185">Reference proteome</keyword>
<feature type="compositionally biased region" description="Acidic residues" evidence="1">
    <location>
        <begin position="2514"/>
        <end position="2530"/>
    </location>
</feature>
<dbReference type="EMBL" id="JAACJK010000171">
    <property type="protein sequence ID" value="KAF5320186.1"/>
    <property type="molecule type" value="Genomic_DNA"/>
</dbReference>
<gene>
    <name evidence="3" type="ORF">D9611_010259</name>
</gene>
<proteinExistence type="predicted"/>
<dbReference type="SUPFAM" id="SSF54695">
    <property type="entry name" value="POZ domain"/>
    <property type="match status" value="1"/>
</dbReference>
<name>A0A8H5F1J2_9AGAR</name>
<evidence type="ECO:0000313" key="3">
    <source>
        <dbReference type="EMBL" id="KAF5320186.1"/>
    </source>
</evidence>
<sequence>MASFGETVDLLGSIRSILENYPFSAGLLRELLQNSDDAKASHQTFALDYRTHPDGRLRDPRLSETQGPALLAFNNATFAEIDWTALRSISASSKKEDTSKIGKFGIGIRSCYHITDFLQVLSGQDLVIFDPQRSFDAEGGVRLNFKENPESFEGVRDHVHCFSHFLPNGWNGSEPFEGTVVRLPLRTRPGEIREKIVKPEEIRRLFHDFIDGEIDIAMLFLRHLRSIDFIIIDKGGHEERLASCTLDVEAGEATDFVNKLARVLPEGAPPREQKWLIVHRCPPPEEALDRLRSSVGTSCENALTKHKLVPDVGIAFPLPRNPNSPLESDIGRLFTFLRLPIETGFPAHVHACFALTPSRQNLRNRVDNGIVRGSEDHILVEWNKILFETFIPRAWSQLLELLATEFPAVSIFSAWPAAQSSARSGEAAYWQTLPLDVLKVILANRLPVWPVTGQGYGRLSDVFIAPPELDISISNALASAGLNICAQVPKHIYEMIRDNHSTRDRVLTPKRAADALRGNIRVSNLGNLGNPGIPGIILGYLLSSGNVADIVGIPIVPAVSGGFVSLSSSAAQPKHTLLEVDESDLFGPCDSNAIRIDGLPEAFRGLFRTQGPSKLNVKRLDTGMVVQYLALHPTRKGVDLARTIPDAEALTFISRFWTWTEGWGERSKLINGALDNVYLLPSIHGMKQADRARPVFDSEPIQRKPAVHTYLSNLGVPFLNGLERGAKAALTNIGLLKSPDDIDALLNSIVHPKIVGLSSDHGKLVLQHFNDNIPQWRRSNFSDYQASTFKKLPIFPSVEYDDVPLDDPVLRLKLRWISVEGLVVYGVQSKAVLPQLPNTVFLDCDLFSKHLLHILNPSAPAPLSSLDALSLTLKRLDQQPKKLLSSFLDYAVRSEGLTFNMLKSLRTEKFVLSASGSREAPSTLIDPLSPIYPLFDHDKHRQPRLEDALDREIVNSLSTLGLLDRNLSVGNIMDRIHYVESTPDSNSAFETSIKLLNIICQSNFDCTSLPLNRSTVWVPVQKGSLAAANGCRPAKGQTSLDDESLFDRVLDRVHSRVATISPSLGQRLGWNDPIPFSVLVRQLGHVLDDGQSDIVQRDAVPTVITLILELSKRTPLREEEWRSLKEVLEGRQWVPVSGTLGDQLVFSWQAVLSSPFQGIYQVVRILTSRNVTQEFLKKLGCSAKPTFESVRQRLQQLTGRPPSEATSTAAIAALRFATSILVLTDEEQSSLIVPDLKHHLRPIKTVIFNDVGARSVLAKLDGIYLANRIIDEDLARSLRLEWLGLMFMHTQSPGEDMGVSPDTIVKTTLAQYTEKQFLPEFLANAEDAGASRFEVILCDHIPAPRREGYMTSEMRRLYSGPAVIVYNDSEFEERDFEGICRTQKGSKEDAIDSIGQFGLGALTMFHFAECAIIFSGDSVLILDPTKRRLPIPGRASLKLPLARLIDQYPGHTDCLVGLDCYDESASRVNGTIFYLPLRVASHVETGEHMKSQLYTIGEFETSILQDFQAKAPDCLLFVNLSEVKASKRRSDLTTRLLWSLEVSRDKQEHQGFTETKISIQIQSRANGTSVPRPNSTVFWRTVTAKVLPESIPVEVRINNSSRIVRVGLAASLTEDHQSKSKLFSTLPLAISIALPVHVNASFRLSSDRRQIRLDAYDNDDTRFNRWLLSQKLALLYLELLERLAADGDNARWWPGTHLKPTTGYEDDGGFVPTPTNDSLAAILIENFFSVHLPKAPHRVFRPMFFSDKCLQFPEVILSPSTKLPSVVQKAFDVLRPSQLVKLTSIRGRLASIKATVAGPAFVKQILMENQGAQKVRTQLNEDEFKDLLVYLADPGPPQLEGLPLLLLEDQTWTTFSTRAHPHYFSSRSGEFVRANLFSSRSFVFPAIIPSPLLQSPGAGAINVAALDAEGIKRLALEKLGELDAEGKSRWVDLFWYLLPTFPQEGLWKAIETLPLVPTMRGNVKISLLQVKNGEAIVTDTLEPGWLKDCLLDLGITVINQDHLRPDLRERLRFGDYSSRTSIFTSFLRCVTPVLNTAIGVLQAWPYERREPFSEWIKSHISARSVPAEFSQTARRLPIWAARRGPEASFRCADEVTLLPAATPITIGRFCSQPVTADAKVIHLNRPQKNMAQLYGELQLPNILAEGEDETVYCDFVRQILGAYSRGDMPRLKVPTTARTMVFADTLYEHSDFFDAAFGVASPHFLLRSFTMFSRWLPLIRDTDVNHEVFRQCAEALQEDTSTDKAERARVLFQRYYDRLALGNPSQSQPNTWRTLDHLEFIPRNVGTTRRYLNHEILLPARIRQLPAVVSPREVVRDKEYAVSWTQRAALAEQPRADVDRILLVFPEFGRPTGEEVVAHLRALVQLPRGPIVLRDLKETYKWLNTPENLKPIKSTLAQLGDVPIFLNVDDPDRDEWTWYAANQLALETHDLSTVRAVRQFLTKYRRLLKAAGVLEAFYPDIERADDGTLASQENTFLHEMRRVFNEQRVAGQLTDVVFLPREDGTALGTLDGNDSADESSGESDYDDASEDPTLSDYEETVSPSSPEVASYDLRGHRSFLSACSPFFRSMFTGSFREGLRDATSQHPQTVGLPQSGFAIQAALDYCYTGKAFTGGSTIELDDLMETLSLANYLELIGLFNLAQEEVATRRLVDPQTLHMVQIRAEELSATRLKRYCNDYQESNAALIALSNGV</sequence>
<dbReference type="SUPFAM" id="SSF55874">
    <property type="entry name" value="ATPase domain of HSP90 chaperone/DNA topoisomerase II/histidine kinase"/>
    <property type="match status" value="2"/>
</dbReference>
<dbReference type="Pfam" id="PF25794">
    <property type="entry name" value="SACS"/>
    <property type="match status" value="2"/>
</dbReference>
<dbReference type="Pfam" id="PF00651">
    <property type="entry name" value="BTB"/>
    <property type="match status" value="1"/>
</dbReference>
<dbReference type="Proteomes" id="UP000541558">
    <property type="component" value="Unassembled WGS sequence"/>
</dbReference>
<accession>A0A8H5F1J2</accession>
<dbReference type="Gene3D" id="3.30.710.10">
    <property type="entry name" value="Potassium Channel Kv1.1, Chain A"/>
    <property type="match status" value="1"/>
</dbReference>
<dbReference type="PROSITE" id="PS50097">
    <property type="entry name" value="BTB"/>
    <property type="match status" value="1"/>
</dbReference>
<reference evidence="3 4" key="1">
    <citation type="journal article" date="2020" name="ISME J.">
        <title>Uncovering the hidden diversity of litter-decomposition mechanisms in mushroom-forming fungi.</title>
        <authorList>
            <person name="Floudas D."/>
            <person name="Bentzer J."/>
            <person name="Ahren D."/>
            <person name="Johansson T."/>
            <person name="Persson P."/>
            <person name="Tunlid A."/>
        </authorList>
    </citation>
    <scope>NUCLEOTIDE SEQUENCE [LARGE SCALE GENOMIC DNA]</scope>
    <source>
        <strain evidence="3 4">CBS 175.51</strain>
    </source>
</reference>
<dbReference type="SMART" id="SM00225">
    <property type="entry name" value="BTB"/>
    <property type="match status" value="1"/>
</dbReference>
<dbReference type="InterPro" id="IPR052972">
    <property type="entry name" value="Sacsin_chaperone_reg"/>
</dbReference>
<dbReference type="InterPro" id="IPR036890">
    <property type="entry name" value="HATPase_C_sf"/>
</dbReference>
<dbReference type="InterPro" id="IPR011333">
    <property type="entry name" value="SKP1/BTB/POZ_sf"/>
</dbReference>
<feature type="region of interest" description="Disordered" evidence="1">
    <location>
        <begin position="2507"/>
        <end position="2548"/>
    </location>
</feature>
<dbReference type="InterPro" id="IPR058210">
    <property type="entry name" value="SACS/Nov_dom"/>
</dbReference>
<evidence type="ECO:0000259" key="2">
    <source>
        <dbReference type="PROSITE" id="PS50097"/>
    </source>
</evidence>
<evidence type="ECO:0000313" key="4">
    <source>
        <dbReference type="Proteomes" id="UP000541558"/>
    </source>
</evidence>
<protein>
    <recommendedName>
        <fullName evidence="2">BTB domain-containing protein</fullName>
    </recommendedName>
</protein>
<dbReference type="InterPro" id="IPR000210">
    <property type="entry name" value="BTB/POZ_dom"/>
</dbReference>
<feature type="domain" description="BTB" evidence="2">
    <location>
        <begin position="2535"/>
        <end position="2610"/>
    </location>
</feature>
<evidence type="ECO:0000256" key="1">
    <source>
        <dbReference type="SAM" id="MobiDB-lite"/>
    </source>
</evidence>
<dbReference type="CDD" id="cd18186">
    <property type="entry name" value="BTB_POZ_ZBTB_KLHL-like"/>
    <property type="match status" value="1"/>
</dbReference>
<organism evidence="3 4">
    <name type="scientific">Ephemerocybe angulata</name>
    <dbReference type="NCBI Taxonomy" id="980116"/>
    <lineage>
        <taxon>Eukaryota</taxon>
        <taxon>Fungi</taxon>
        <taxon>Dikarya</taxon>
        <taxon>Basidiomycota</taxon>
        <taxon>Agaricomycotina</taxon>
        <taxon>Agaricomycetes</taxon>
        <taxon>Agaricomycetidae</taxon>
        <taxon>Agaricales</taxon>
        <taxon>Agaricineae</taxon>
        <taxon>Psathyrellaceae</taxon>
        <taxon>Ephemerocybe</taxon>
    </lineage>
</organism>
<dbReference type="GO" id="GO:0030544">
    <property type="term" value="F:Hsp70 protein binding"/>
    <property type="evidence" value="ECO:0007669"/>
    <property type="project" value="TreeGrafter"/>
</dbReference>
<dbReference type="NCBIfam" id="NF047352">
    <property type="entry name" value="P_loop_sacsin"/>
    <property type="match status" value="1"/>
</dbReference>
<dbReference type="OrthoDB" id="1262810at2759"/>
<comment type="caution">
    <text evidence="3">The sequence shown here is derived from an EMBL/GenBank/DDBJ whole genome shotgun (WGS) entry which is preliminary data.</text>
</comment>
<dbReference type="PANTHER" id="PTHR15600:SF42">
    <property type="entry name" value="SACSIN"/>
    <property type="match status" value="1"/>
</dbReference>
<dbReference type="PANTHER" id="PTHR15600">
    <property type="entry name" value="SACSIN"/>
    <property type="match status" value="1"/>
</dbReference>